<dbReference type="Pfam" id="PF00430">
    <property type="entry name" value="ATP-synt_B"/>
    <property type="match status" value="1"/>
</dbReference>
<feature type="coiled-coil region" evidence="15">
    <location>
        <begin position="52"/>
        <end position="112"/>
    </location>
</feature>
<comment type="similarity">
    <text evidence="1 13 14">Belongs to the ATPase B chain family.</text>
</comment>
<dbReference type="CDD" id="cd06503">
    <property type="entry name" value="ATP-synt_Fo_b"/>
    <property type="match status" value="1"/>
</dbReference>
<dbReference type="EMBL" id="SODO01000011">
    <property type="protein sequence ID" value="TDW57661.1"/>
    <property type="molecule type" value="Genomic_DNA"/>
</dbReference>
<evidence type="ECO:0000256" key="1">
    <source>
        <dbReference type="ARBA" id="ARBA00005513"/>
    </source>
</evidence>
<comment type="function">
    <text evidence="11">Component of the F(0) channel, it forms part of the peripheral stalk, linking F(1) to F(0). The b'-subunit is a diverged and duplicated form of b found in plants and photosynthetic bacteria.</text>
</comment>
<dbReference type="Proteomes" id="UP000295058">
    <property type="component" value="Unassembled WGS sequence"/>
</dbReference>
<dbReference type="OrthoDB" id="466272at2"/>
<comment type="subunit">
    <text evidence="13">F-type ATPases have 2 components, F(1) - the catalytic core - and F(0) - the membrane proton channel. F(1) has five subunits: alpha(3), beta(3), gamma(1), delta(1), epsilon(1). F(0) has three main subunits: a(1), b(2) and c(10-14). The alpha and beta chains form an alternating ring which encloses part of the gamma chain. F(1) is attached to F(0) by a central stalk formed by the gamma and epsilon chains, while a peripheral stalk is formed by the delta and b chains.</text>
</comment>
<keyword evidence="7 13" id="KW-0406">Ion transport</keyword>
<keyword evidence="3 13" id="KW-0138">CF(0)</keyword>
<keyword evidence="13" id="KW-1003">Cell membrane</keyword>
<comment type="function">
    <text evidence="10 13">F(1)F(0) ATP synthase produces ATP from ADP in the presence of a proton or sodium gradient. F-type ATPases consist of two structural domains, F(1) containing the extramembraneous catalytic core and F(0) containing the membrane proton channel, linked together by a central stalk and a peripheral stalk. During catalysis, ATP synthesis in the catalytic domain of F(1) is coupled via a rotary mechanism of the central stalk subunits to proton translocation.</text>
</comment>
<evidence type="ECO:0000256" key="14">
    <source>
        <dbReference type="RuleBase" id="RU003848"/>
    </source>
</evidence>
<keyword evidence="5 13" id="KW-0375">Hydrogen ion transport</keyword>
<accession>A0A235CDU5</accession>
<dbReference type="GO" id="GO:0012505">
    <property type="term" value="C:endomembrane system"/>
    <property type="evidence" value="ECO:0007669"/>
    <property type="project" value="UniProtKB-SubCell"/>
</dbReference>
<reference evidence="17 19" key="2">
    <citation type="submission" date="2019-03" db="EMBL/GenBank/DDBJ databases">
        <title>Genomic Encyclopedia of Archaeal and Bacterial Type Strains, Phase II (KMG-II): from individual species to whole genera.</title>
        <authorList>
            <person name="Goeker M."/>
        </authorList>
    </citation>
    <scope>NUCLEOTIDE SEQUENCE [LARGE SCALE GENOMIC DNA]</scope>
    <source>
        <strain evidence="17 19">DSM 15594</strain>
    </source>
</reference>
<keyword evidence="4 13" id="KW-0812">Transmembrane</keyword>
<dbReference type="EMBL" id="NQJF01000014">
    <property type="protein sequence ID" value="OYD22584.1"/>
    <property type="molecule type" value="Genomic_DNA"/>
</dbReference>
<comment type="caution">
    <text evidence="16">The sequence shown here is derived from an EMBL/GenBank/DDBJ whole genome shotgun (WGS) entry which is preliminary data.</text>
</comment>
<evidence type="ECO:0000256" key="15">
    <source>
        <dbReference type="SAM" id="Coils"/>
    </source>
</evidence>
<keyword evidence="2 13" id="KW-0813">Transport</keyword>
<evidence type="ECO:0000256" key="7">
    <source>
        <dbReference type="ARBA" id="ARBA00023065"/>
    </source>
</evidence>
<feature type="transmembrane region" description="Helical" evidence="13">
    <location>
        <begin position="6"/>
        <end position="27"/>
    </location>
</feature>
<dbReference type="InterPro" id="IPR002146">
    <property type="entry name" value="ATP_synth_b/b'su_bac/chlpt"/>
</dbReference>
<organism evidence="16 18">
    <name type="scientific">Oceanimonas baumannii</name>
    <dbReference type="NCBI Taxonomy" id="129578"/>
    <lineage>
        <taxon>Bacteria</taxon>
        <taxon>Pseudomonadati</taxon>
        <taxon>Pseudomonadota</taxon>
        <taxon>Gammaproteobacteria</taxon>
        <taxon>Aeromonadales</taxon>
        <taxon>Aeromonadaceae</taxon>
        <taxon>Oceanimonas</taxon>
    </lineage>
</organism>
<name>A0A235CDU5_9GAMM</name>
<keyword evidence="9 13" id="KW-0066">ATP synthesis</keyword>
<evidence type="ECO:0000256" key="6">
    <source>
        <dbReference type="ARBA" id="ARBA00022989"/>
    </source>
</evidence>
<evidence type="ECO:0000256" key="3">
    <source>
        <dbReference type="ARBA" id="ARBA00022547"/>
    </source>
</evidence>
<evidence type="ECO:0000256" key="13">
    <source>
        <dbReference type="HAMAP-Rule" id="MF_01398"/>
    </source>
</evidence>
<evidence type="ECO:0000313" key="18">
    <source>
        <dbReference type="Proteomes" id="UP000243640"/>
    </source>
</evidence>
<evidence type="ECO:0000313" key="17">
    <source>
        <dbReference type="EMBL" id="TDW57661.1"/>
    </source>
</evidence>
<dbReference type="InterPro" id="IPR050059">
    <property type="entry name" value="ATP_synthase_B_chain"/>
</dbReference>
<reference evidence="16 18" key="1">
    <citation type="submission" date="2017-08" db="EMBL/GenBank/DDBJ databases">
        <title>Draft Genome Sequence of the Marine Bacterium Oceanimonas baumannii ATCC 700832.</title>
        <authorList>
            <person name="Mcclelland W.D."/>
            <person name="Brennan M.A."/>
            <person name="Trachtenberg A.M."/>
            <person name="Maclea K.S."/>
        </authorList>
    </citation>
    <scope>NUCLEOTIDE SEQUENCE [LARGE SCALE GENOMIC DNA]</scope>
    <source>
        <strain evidence="16 18">ATCC 700832</strain>
    </source>
</reference>
<evidence type="ECO:0000256" key="2">
    <source>
        <dbReference type="ARBA" id="ARBA00022448"/>
    </source>
</evidence>
<dbReference type="PANTHER" id="PTHR33445:SF2">
    <property type="entry name" value="ATP SYNTHASE SUBUNIT B', CHLOROPLASTIC"/>
    <property type="match status" value="1"/>
</dbReference>
<keyword evidence="6 13" id="KW-1133">Transmembrane helix</keyword>
<protein>
    <recommendedName>
        <fullName evidence="13">ATP synthase subunit b</fullName>
    </recommendedName>
    <alternativeName>
        <fullName evidence="13">ATP synthase F(0) sector subunit b</fullName>
    </alternativeName>
    <alternativeName>
        <fullName evidence="13">ATPase subunit I</fullName>
    </alternativeName>
    <alternativeName>
        <fullName evidence="13">F-type ATPase subunit b</fullName>
        <shortName evidence="13">F-ATPase subunit b</shortName>
    </alternativeName>
</protein>
<evidence type="ECO:0000256" key="9">
    <source>
        <dbReference type="ARBA" id="ARBA00023310"/>
    </source>
</evidence>
<evidence type="ECO:0000256" key="4">
    <source>
        <dbReference type="ARBA" id="ARBA00022692"/>
    </source>
</evidence>
<dbReference type="GO" id="GO:0005886">
    <property type="term" value="C:plasma membrane"/>
    <property type="evidence" value="ECO:0007669"/>
    <property type="project" value="UniProtKB-SubCell"/>
</dbReference>
<evidence type="ECO:0000313" key="19">
    <source>
        <dbReference type="Proteomes" id="UP000295058"/>
    </source>
</evidence>
<dbReference type="Proteomes" id="UP000243640">
    <property type="component" value="Unassembled WGS sequence"/>
</dbReference>
<evidence type="ECO:0000256" key="12">
    <source>
        <dbReference type="ARBA" id="ARBA00037847"/>
    </source>
</evidence>
<comment type="subcellular location">
    <subcellularLocation>
        <location evidence="13">Cell membrane</location>
        <topology evidence="13">Single-pass membrane protein</topology>
    </subcellularLocation>
    <subcellularLocation>
        <location evidence="12">Endomembrane system</location>
        <topology evidence="12">Single-pass membrane protein</topology>
    </subcellularLocation>
</comment>
<dbReference type="AlphaFoldDB" id="A0A235CDU5"/>
<dbReference type="GO" id="GO:0045259">
    <property type="term" value="C:proton-transporting ATP synthase complex"/>
    <property type="evidence" value="ECO:0007669"/>
    <property type="project" value="UniProtKB-KW"/>
</dbReference>
<sequence length="248" mass="27656">MEVSWSTFILEIVNFVVLVWILKHFLYRPVLDIIARRKAAIDRTLSEAGTLKTEAANMRRQYEGRLDAWEQERQAARDTLNSEMEAKRHECLQKLEAELAAARQRAEVADARRLAEARRTMEVTALQQGAAFAARLLRLGAGADTQCRLLQLLLDELNELPPETAKAIRQQYGESKGDALVHSALPLSAEQRQALELALNGLLPAGTSLRFDTEPALLAGVRITVGAWQLGANVQDELHGFAELARHE</sequence>
<evidence type="ECO:0000256" key="10">
    <source>
        <dbReference type="ARBA" id="ARBA00025198"/>
    </source>
</evidence>
<evidence type="ECO:0000256" key="5">
    <source>
        <dbReference type="ARBA" id="ARBA00022781"/>
    </source>
</evidence>
<dbReference type="GO" id="GO:0046933">
    <property type="term" value="F:proton-transporting ATP synthase activity, rotational mechanism"/>
    <property type="evidence" value="ECO:0007669"/>
    <property type="project" value="UniProtKB-UniRule"/>
</dbReference>
<keyword evidence="15" id="KW-0175">Coiled coil</keyword>
<proteinExistence type="inferred from homology"/>
<gene>
    <name evidence="13" type="primary">atpF</name>
    <name evidence="16" type="ORF">B6S09_15175</name>
    <name evidence="17" type="ORF">LY04_02742</name>
</gene>
<keyword evidence="19" id="KW-1185">Reference proteome</keyword>
<evidence type="ECO:0000313" key="16">
    <source>
        <dbReference type="EMBL" id="OYD22584.1"/>
    </source>
</evidence>
<dbReference type="RefSeq" id="WP_094279345.1">
    <property type="nucleotide sequence ID" value="NZ_NQJF01000014.1"/>
</dbReference>
<dbReference type="GO" id="GO:0046961">
    <property type="term" value="F:proton-transporting ATPase activity, rotational mechanism"/>
    <property type="evidence" value="ECO:0007669"/>
    <property type="project" value="TreeGrafter"/>
</dbReference>
<dbReference type="HAMAP" id="MF_01398">
    <property type="entry name" value="ATP_synth_b_bprime"/>
    <property type="match status" value="1"/>
</dbReference>
<keyword evidence="8 13" id="KW-0472">Membrane</keyword>
<evidence type="ECO:0000256" key="11">
    <source>
        <dbReference type="ARBA" id="ARBA00025614"/>
    </source>
</evidence>
<evidence type="ECO:0000256" key="8">
    <source>
        <dbReference type="ARBA" id="ARBA00023136"/>
    </source>
</evidence>
<dbReference type="PANTHER" id="PTHR33445">
    <property type="entry name" value="ATP SYNTHASE SUBUNIT B', CHLOROPLASTIC"/>
    <property type="match status" value="1"/>
</dbReference>